<dbReference type="Gene3D" id="1.10.1660.10">
    <property type="match status" value="1"/>
</dbReference>
<evidence type="ECO:0000256" key="1">
    <source>
        <dbReference type="ARBA" id="ARBA00023125"/>
    </source>
</evidence>
<dbReference type="SUPFAM" id="SSF46955">
    <property type="entry name" value="Putative DNA-binding domain"/>
    <property type="match status" value="1"/>
</dbReference>
<dbReference type="PANTHER" id="PTHR30204:SF89">
    <property type="entry name" value="HTH MERR-TYPE DOMAIN-CONTAINING PROTEIN"/>
    <property type="match status" value="1"/>
</dbReference>
<feature type="domain" description="HTH merR-type" evidence="3">
    <location>
        <begin position="44"/>
        <end position="102"/>
    </location>
</feature>
<dbReference type="InterPro" id="IPR009061">
    <property type="entry name" value="DNA-bd_dom_put_sf"/>
</dbReference>
<protein>
    <submittedName>
        <fullName evidence="4">MerR family regulatory protein</fullName>
    </submittedName>
</protein>
<dbReference type="GO" id="GO:0003677">
    <property type="term" value="F:DNA binding"/>
    <property type="evidence" value="ECO:0007669"/>
    <property type="project" value="UniProtKB-KW"/>
</dbReference>
<dbReference type="CDD" id="cd00592">
    <property type="entry name" value="HTH_MerR-like"/>
    <property type="match status" value="1"/>
</dbReference>
<dbReference type="EMBL" id="FTMH01000024">
    <property type="protein sequence ID" value="SIQ67264.1"/>
    <property type="molecule type" value="Genomic_DNA"/>
</dbReference>
<dbReference type="InterPro" id="IPR000551">
    <property type="entry name" value="MerR-type_HTH_dom"/>
</dbReference>
<dbReference type="InterPro" id="IPR047057">
    <property type="entry name" value="MerR_fam"/>
</dbReference>
<dbReference type="SMART" id="SM00422">
    <property type="entry name" value="HTH_MERR"/>
    <property type="match status" value="1"/>
</dbReference>
<dbReference type="PROSITE" id="PS50937">
    <property type="entry name" value="HTH_MERR_2"/>
    <property type="match status" value="1"/>
</dbReference>
<feature type="compositionally biased region" description="Low complexity" evidence="2">
    <location>
        <begin position="7"/>
        <end position="22"/>
    </location>
</feature>
<keyword evidence="1" id="KW-0238">DNA-binding</keyword>
<keyword evidence="5" id="KW-1185">Reference proteome</keyword>
<name>A0A9X8R6C7_9CORY</name>
<evidence type="ECO:0000313" key="5">
    <source>
        <dbReference type="Proteomes" id="UP000185547"/>
    </source>
</evidence>
<dbReference type="GO" id="GO:0003700">
    <property type="term" value="F:DNA-binding transcription factor activity"/>
    <property type="evidence" value="ECO:0007669"/>
    <property type="project" value="InterPro"/>
</dbReference>
<reference evidence="4 5" key="1">
    <citation type="submission" date="2017-01" db="EMBL/GenBank/DDBJ databases">
        <authorList>
            <person name="Varghese N."/>
            <person name="Submissions S."/>
        </authorList>
    </citation>
    <scope>NUCLEOTIDE SEQUENCE [LARGE SCALE GENOMIC DNA]</scope>
    <source>
        <strain evidence="4 5">DSM 44280</strain>
    </source>
</reference>
<comment type="caution">
    <text evidence="4">The sequence shown here is derived from an EMBL/GenBank/DDBJ whole genome shotgun (WGS) entry which is preliminary data.</text>
</comment>
<evidence type="ECO:0000256" key="2">
    <source>
        <dbReference type="SAM" id="MobiDB-lite"/>
    </source>
</evidence>
<proteinExistence type="predicted"/>
<feature type="region of interest" description="Disordered" evidence="2">
    <location>
        <begin position="1"/>
        <end position="22"/>
    </location>
</feature>
<dbReference type="Pfam" id="PF13411">
    <property type="entry name" value="MerR_1"/>
    <property type="match status" value="1"/>
</dbReference>
<gene>
    <name evidence="4" type="ORF">SAMN05421802_1243</name>
</gene>
<organism evidence="4 5">
    <name type="scientific">Corynebacterium afermentans</name>
    <dbReference type="NCBI Taxonomy" id="38286"/>
    <lineage>
        <taxon>Bacteria</taxon>
        <taxon>Bacillati</taxon>
        <taxon>Actinomycetota</taxon>
        <taxon>Actinomycetes</taxon>
        <taxon>Mycobacteriales</taxon>
        <taxon>Corynebacteriaceae</taxon>
        <taxon>Corynebacterium</taxon>
    </lineage>
</organism>
<sequence>MSAIRQTAPAATPAKPAKAAKATKTAKTMSIGVVLERLRTEFPDVTVSKIRFLESEGLITPQRTASGYRRFTEEDVERLRYILVTQRDNYLPLKVIREQLEAMDSGHVTAILSAGESEPMISPENFRAPAATQLTDMDVAEQAQADPSTVEEYIKVGLITPDAAGLFTADDVRTVTTALSLSEFGFDARHLKTLRTAAARQADMINQVAEPVSKSGKVTAKQKAEEIGQQMSALVVSLHASLVKNELRKQLGS</sequence>
<dbReference type="AlphaFoldDB" id="A0A9X8R6C7"/>
<accession>A0A9X8R6C7</accession>
<dbReference type="Proteomes" id="UP000185547">
    <property type="component" value="Unassembled WGS sequence"/>
</dbReference>
<dbReference type="RefSeq" id="WP_063937207.1">
    <property type="nucleotide sequence ID" value="NZ_FTMH01000024.1"/>
</dbReference>
<evidence type="ECO:0000313" key="4">
    <source>
        <dbReference type="EMBL" id="SIQ67264.1"/>
    </source>
</evidence>
<dbReference type="PANTHER" id="PTHR30204">
    <property type="entry name" value="REDOX-CYCLING DRUG-SENSING TRANSCRIPTIONAL ACTIVATOR SOXR"/>
    <property type="match status" value="1"/>
</dbReference>
<evidence type="ECO:0000259" key="3">
    <source>
        <dbReference type="PROSITE" id="PS50937"/>
    </source>
</evidence>